<dbReference type="Gene3D" id="3.30.70.120">
    <property type="match status" value="1"/>
</dbReference>
<feature type="transmembrane region" description="Helical" evidence="6">
    <location>
        <begin position="54"/>
        <end position="70"/>
    </location>
</feature>
<dbReference type="GO" id="GO:0005886">
    <property type="term" value="C:plasma membrane"/>
    <property type="evidence" value="ECO:0007669"/>
    <property type="project" value="UniProtKB-SubCell"/>
</dbReference>
<comment type="caution">
    <text evidence="8">The sequence shown here is derived from an EMBL/GenBank/DDBJ whole genome shotgun (WGS) entry which is preliminary data.</text>
</comment>
<keyword evidence="2" id="KW-1003">Cell membrane</keyword>
<keyword evidence="5 6" id="KW-0472">Membrane</keyword>
<feature type="transmembrane region" description="Helical" evidence="6">
    <location>
        <begin position="6"/>
        <end position="24"/>
    </location>
</feature>
<accession>A0A934J1H5</accession>
<dbReference type="CDD" id="cd16380">
    <property type="entry name" value="YitT_C"/>
    <property type="match status" value="1"/>
</dbReference>
<keyword evidence="9" id="KW-1185">Reference proteome</keyword>
<dbReference type="PANTHER" id="PTHR33545:SF5">
    <property type="entry name" value="UPF0750 MEMBRANE PROTEIN YITT"/>
    <property type="match status" value="1"/>
</dbReference>
<organism evidence="8 9">
    <name type="scientific">Paenibacillus roseus</name>
    <dbReference type="NCBI Taxonomy" id="2798579"/>
    <lineage>
        <taxon>Bacteria</taxon>
        <taxon>Bacillati</taxon>
        <taxon>Bacillota</taxon>
        <taxon>Bacilli</taxon>
        <taxon>Bacillales</taxon>
        <taxon>Paenibacillaceae</taxon>
        <taxon>Paenibacillus</taxon>
    </lineage>
</organism>
<proteinExistence type="predicted"/>
<evidence type="ECO:0000256" key="5">
    <source>
        <dbReference type="ARBA" id="ARBA00023136"/>
    </source>
</evidence>
<evidence type="ECO:0000256" key="1">
    <source>
        <dbReference type="ARBA" id="ARBA00004651"/>
    </source>
</evidence>
<reference evidence="8" key="1">
    <citation type="submission" date="2020-12" db="EMBL/GenBank/DDBJ databases">
        <authorList>
            <person name="Huq M.A."/>
        </authorList>
    </citation>
    <scope>NUCLEOTIDE SEQUENCE</scope>
    <source>
        <strain evidence="8">MAHUQ-46</strain>
    </source>
</reference>
<sequence>MEWLRYTGTMLTMILGSFLVAFGFNRLLIPFELLSGGVSGISMMIGYITGGNIGWLYFVLNFPILVWGLFTLGKRFILWSIISVITATAWLQFIPVKQVVGDPLLGAIFGGVIVGLGSGLALRKGGSSGGFDIIASIVTRKRDLPVGMIIFLLNGIVILVLGWLIQDWDSAMYSMISIFAAGKVVDIIHIRYVKVTAFIITKETDKLKKKLLERPRGVTVIRTRGAYSGDEKDMLMTVTTRYELAELRKTILSLDPSAFVSIVETVGVLGQFRQPVG</sequence>
<name>A0A934J1H5_9BACL</name>
<dbReference type="InterPro" id="IPR051461">
    <property type="entry name" value="UPF0750_membrane"/>
</dbReference>
<evidence type="ECO:0000256" key="2">
    <source>
        <dbReference type="ARBA" id="ARBA00022475"/>
    </source>
</evidence>
<dbReference type="InterPro" id="IPR015867">
    <property type="entry name" value="N-reg_PII/ATP_PRibTrfase_C"/>
</dbReference>
<evidence type="ECO:0000313" key="8">
    <source>
        <dbReference type="EMBL" id="MBJ6359839.1"/>
    </source>
</evidence>
<feature type="transmembrane region" description="Helical" evidence="6">
    <location>
        <begin position="171"/>
        <end position="193"/>
    </location>
</feature>
<dbReference type="PANTHER" id="PTHR33545">
    <property type="entry name" value="UPF0750 MEMBRANE PROTEIN YITT-RELATED"/>
    <property type="match status" value="1"/>
</dbReference>
<feature type="transmembrane region" description="Helical" evidence="6">
    <location>
        <begin position="105"/>
        <end position="123"/>
    </location>
</feature>
<dbReference type="Pfam" id="PF02588">
    <property type="entry name" value="YitT_membrane"/>
    <property type="match status" value="1"/>
</dbReference>
<keyword evidence="4 6" id="KW-1133">Transmembrane helix</keyword>
<feature type="transmembrane region" description="Helical" evidence="6">
    <location>
        <begin position="77"/>
        <end position="93"/>
    </location>
</feature>
<evidence type="ECO:0000256" key="3">
    <source>
        <dbReference type="ARBA" id="ARBA00022692"/>
    </source>
</evidence>
<dbReference type="EMBL" id="JAELUP010000001">
    <property type="protein sequence ID" value="MBJ6359839.1"/>
    <property type="molecule type" value="Genomic_DNA"/>
</dbReference>
<evidence type="ECO:0000259" key="7">
    <source>
        <dbReference type="Pfam" id="PF10035"/>
    </source>
</evidence>
<dbReference type="InterPro" id="IPR019264">
    <property type="entry name" value="DUF2179"/>
</dbReference>
<evidence type="ECO:0000313" key="9">
    <source>
        <dbReference type="Proteomes" id="UP000640274"/>
    </source>
</evidence>
<dbReference type="Pfam" id="PF10035">
    <property type="entry name" value="DUF2179"/>
    <property type="match status" value="1"/>
</dbReference>
<evidence type="ECO:0000256" key="6">
    <source>
        <dbReference type="SAM" id="Phobius"/>
    </source>
</evidence>
<dbReference type="AlphaFoldDB" id="A0A934J1H5"/>
<dbReference type="Proteomes" id="UP000640274">
    <property type="component" value="Unassembled WGS sequence"/>
</dbReference>
<gene>
    <name evidence="8" type="ORF">JFN88_00665</name>
</gene>
<dbReference type="PIRSF" id="PIRSF006483">
    <property type="entry name" value="Membrane_protein_YitT"/>
    <property type="match status" value="1"/>
</dbReference>
<protein>
    <submittedName>
        <fullName evidence="8">YitT family protein</fullName>
    </submittedName>
</protein>
<feature type="domain" description="DUF2179" evidence="7">
    <location>
        <begin position="216"/>
        <end position="270"/>
    </location>
</feature>
<feature type="transmembrane region" description="Helical" evidence="6">
    <location>
        <begin position="144"/>
        <end position="165"/>
    </location>
</feature>
<comment type="subcellular location">
    <subcellularLocation>
        <location evidence="1">Cell membrane</location>
        <topology evidence="1">Multi-pass membrane protein</topology>
    </subcellularLocation>
</comment>
<dbReference type="RefSeq" id="WP_199017361.1">
    <property type="nucleotide sequence ID" value="NZ_JAELUP010000001.1"/>
</dbReference>
<keyword evidence="3 6" id="KW-0812">Transmembrane</keyword>
<evidence type="ECO:0000256" key="4">
    <source>
        <dbReference type="ARBA" id="ARBA00022989"/>
    </source>
</evidence>
<dbReference type="InterPro" id="IPR003740">
    <property type="entry name" value="YitT"/>
</dbReference>